<name>A0ACB8DMM6_DERSI</name>
<reference evidence="1" key="1">
    <citation type="submission" date="2020-05" db="EMBL/GenBank/DDBJ databases">
        <title>Large-scale comparative analyses of tick genomes elucidate their genetic diversity and vector capacities.</title>
        <authorList>
            <person name="Jia N."/>
            <person name="Wang J."/>
            <person name="Shi W."/>
            <person name="Du L."/>
            <person name="Sun Y."/>
            <person name="Zhan W."/>
            <person name="Jiang J."/>
            <person name="Wang Q."/>
            <person name="Zhang B."/>
            <person name="Ji P."/>
            <person name="Sakyi L.B."/>
            <person name="Cui X."/>
            <person name="Yuan T."/>
            <person name="Jiang B."/>
            <person name="Yang W."/>
            <person name="Lam T.T.-Y."/>
            <person name="Chang Q."/>
            <person name="Ding S."/>
            <person name="Wang X."/>
            <person name="Zhu J."/>
            <person name="Ruan X."/>
            <person name="Zhao L."/>
            <person name="Wei J."/>
            <person name="Que T."/>
            <person name="Du C."/>
            <person name="Cheng J."/>
            <person name="Dai P."/>
            <person name="Han X."/>
            <person name="Huang E."/>
            <person name="Gao Y."/>
            <person name="Liu J."/>
            <person name="Shao H."/>
            <person name="Ye R."/>
            <person name="Li L."/>
            <person name="Wei W."/>
            <person name="Wang X."/>
            <person name="Wang C."/>
            <person name="Yang T."/>
            <person name="Huo Q."/>
            <person name="Li W."/>
            <person name="Guo W."/>
            <person name="Chen H."/>
            <person name="Zhou L."/>
            <person name="Ni X."/>
            <person name="Tian J."/>
            <person name="Zhou Y."/>
            <person name="Sheng Y."/>
            <person name="Liu T."/>
            <person name="Pan Y."/>
            <person name="Xia L."/>
            <person name="Li J."/>
            <person name="Zhao F."/>
            <person name="Cao W."/>
        </authorList>
    </citation>
    <scope>NUCLEOTIDE SEQUENCE</scope>
    <source>
        <strain evidence="1">Dsil-2018</strain>
    </source>
</reference>
<protein>
    <submittedName>
        <fullName evidence="1">Uncharacterized protein</fullName>
    </submittedName>
</protein>
<sequence length="152" mass="17564">MQAYAFTVLLQHFSYLSGFLFSLVTGTSFWKDVPKSVHRSDTQGSGTSVKLKTHAYSENAKQRGDFYNFSLHRSNSPYAASSQSRKRGNFKCRYCGRFFVYLTPFIAHEEAHTNEKRFRCYFCPEAFVTRQLLTIHLRIHKDEILGDSDDAP</sequence>
<organism evidence="1 2">
    <name type="scientific">Dermacentor silvarum</name>
    <name type="common">Tick</name>
    <dbReference type="NCBI Taxonomy" id="543639"/>
    <lineage>
        <taxon>Eukaryota</taxon>
        <taxon>Metazoa</taxon>
        <taxon>Ecdysozoa</taxon>
        <taxon>Arthropoda</taxon>
        <taxon>Chelicerata</taxon>
        <taxon>Arachnida</taxon>
        <taxon>Acari</taxon>
        <taxon>Parasitiformes</taxon>
        <taxon>Ixodida</taxon>
        <taxon>Ixodoidea</taxon>
        <taxon>Ixodidae</taxon>
        <taxon>Rhipicephalinae</taxon>
        <taxon>Dermacentor</taxon>
    </lineage>
</organism>
<proteinExistence type="predicted"/>
<dbReference type="Proteomes" id="UP000821865">
    <property type="component" value="Chromosome 10"/>
</dbReference>
<dbReference type="EMBL" id="CM023479">
    <property type="protein sequence ID" value="KAH7973631.1"/>
    <property type="molecule type" value="Genomic_DNA"/>
</dbReference>
<evidence type="ECO:0000313" key="1">
    <source>
        <dbReference type="EMBL" id="KAH7973631.1"/>
    </source>
</evidence>
<evidence type="ECO:0000313" key="2">
    <source>
        <dbReference type="Proteomes" id="UP000821865"/>
    </source>
</evidence>
<comment type="caution">
    <text evidence="1">The sequence shown here is derived from an EMBL/GenBank/DDBJ whole genome shotgun (WGS) entry which is preliminary data.</text>
</comment>
<keyword evidence="2" id="KW-1185">Reference proteome</keyword>
<accession>A0ACB8DMM6</accession>
<gene>
    <name evidence="1" type="ORF">HPB49_003470</name>
</gene>